<comment type="caution">
    <text evidence="1">The sequence shown here is derived from an EMBL/GenBank/DDBJ whole genome shotgun (WGS) entry which is preliminary data.</text>
</comment>
<protein>
    <submittedName>
        <fullName evidence="1">Uncharacterized protein</fullName>
    </submittedName>
</protein>
<reference evidence="1" key="1">
    <citation type="journal article" date="2014" name="Int. J. Syst. Evol. Microbiol.">
        <title>Complete genome of a new Firmicutes species belonging to the dominant human colonic microbiota ('Ruminococcus bicirculans') reveals two chromosomes and a selective capacity to utilize plant glucans.</title>
        <authorList>
            <consortium name="NISC Comparative Sequencing Program"/>
            <person name="Wegmann U."/>
            <person name="Louis P."/>
            <person name="Goesmann A."/>
            <person name="Henrissat B."/>
            <person name="Duncan S.H."/>
            <person name="Flint H.J."/>
        </authorList>
    </citation>
    <scope>NUCLEOTIDE SEQUENCE</scope>
    <source>
        <strain evidence="1">JCM 17590</strain>
    </source>
</reference>
<gene>
    <name evidence="1" type="ORF">GCM10022286_02360</name>
</gene>
<reference evidence="1" key="2">
    <citation type="submission" date="2023-12" db="EMBL/GenBank/DDBJ databases">
        <authorList>
            <person name="Sun Q."/>
            <person name="Inoue M."/>
        </authorList>
    </citation>
    <scope>NUCLEOTIDE SEQUENCE</scope>
    <source>
        <strain evidence="1">JCM 17590</strain>
    </source>
</reference>
<sequence>MADPGAKVDAASQHKADGWLAGAVVPPGAAKSGTQPAGVADGAGTEMWCAPMADAVGYWTLPHMSADDTMAWLESHPSAGMKVYAATGNVRVGDETNVGGFVVDEPSLLSLEALIFTVTPIGSGSGIRADAFTKAADSVCATAPPGTELGIGG</sequence>
<dbReference type="Proteomes" id="UP001415169">
    <property type="component" value="Unassembled WGS sequence"/>
</dbReference>
<dbReference type="RefSeq" id="WP_344789909.1">
    <property type="nucleotide sequence ID" value="NZ_BAABBV010000001.1"/>
</dbReference>
<organism evidence="1 2">
    <name type="scientific">Gryllotalpicola daejeonensis</name>
    <dbReference type="NCBI Taxonomy" id="993087"/>
    <lineage>
        <taxon>Bacteria</taxon>
        <taxon>Bacillati</taxon>
        <taxon>Actinomycetota</taxon>
        <taxon>Actinomycetes</taxon>
        <taxon>Micrococcales</taxon>
        <taxon>Microbacteriaceae</taxon>
        <taxon>Gryllotalpicola</taxon>
    </lineage>
</organism>
<accession>A0ABP7ZDT9</accession>
<name>A0ABP7ZDT9_9MICO</name>
<proteinExistence type="predicted"/>
<evidence type="ECO:0000313" key="2">
    <source>
        <dbReference type="Proteomes" id="UP001415169"/>
    </source>
</evidence>
<evidence type="ECO:0000313" key="1">
    <source>
        <dbReference type="EMBL" id="GAA4154581.1"/>
    </source>
</evidence>
<dbReference type="EMBL" id="BAABBV010000001">
    <property type="protein sequence ID" value="GAA4154581.1"/>
    <property type="molecule type" value="Genomic_DNA"/>
</dbReference>
<keyword evidence="2" id="KW-1185">Reference proteome</keyword>